<feature type="region of interest" description="Disordered" evidence="1">
    <location>
        <begin position="1"/>
        <end position="23"/>
    </location>
</feature>
<evidence type="ECO:0000256" key="1">
    <source>
        <dbReference type="SAM" id="MobiDB-lite"/>
    </source>
</evidence>
<gene>
    <name evidence="2" type="ORF">CCUS01_16408</name>
</gene>
<keyword evidence="3" id="KW-1185">Reference proteome</keyword>
<name>A0AAI9Y6E8_9PEZI</name>
<feature type="compositionally biased region" description="Polar residues" evidence="1">
    <location>
        <begin position="13"/>
        <end position="23"/>
    </location>
</feature>
<protein>
    <submittedName>
        <fullName evidence="2">Uncharacterized protein</fullName>
    </submittedName>
</protein>
<evidence type="ECO:0000313" key="2">
    <source>
        <dbReference type="EMBL" id="KAK1479089.1"/>
    </source>
</evidence>
<organism evidence="2 3">
    <name type="scientific">Colletotrichum cuscutae</name>
    <dbReference type="NCBI Taxonomy" id="1209917"/>
    <lineage>
        <taxon>Eukaryota</taxon>
        <taxon>Fungi</taxon>
        <taxon>Dikarya</taxon>
        <taxon>Ascomycota</taxon>
        <taxon>Pezizomycotina</taxon>
        <taxon>Sordariomycetes</taxon>
        <taxon>Hypocreomycetidae</taxon>
        <taxon>Glomerellales</taxon>
        <taxon>Glomerellaceae</taxon>
        <taxon>Colletotrichum</taxon>
        <taxon>Colletotrichum acutatum species complex</taxon>
    </lineage>
</organism>
<feature type="region of interest" description="Disordered" evidence="1">
    <location>
        <begin position="645"/>
        <end position="685"/>
    </location>
</feature>
<feature type="region of interest" description="Disordered" evidence="1">
    <location>
        <begin position="853"/>
        <end position="898"/>
    </location>
</feature>
<evidence type="ECO:0000313" key="3">
    <source>
        <dbReference type="Proteomes" id="UP001239213"/>
    </source>
</evidence>
<dbReference type="Proteomes" id="UP001239213">
    <property type="component" value="Unassembled WGS sequence"/>
</dbReference>
<feature type="compositionally biased region" description="Basic and acidic residues" evidence="1">
    <location>
        <begin position="811"/>
        <end position="820"/>
    </location>
</feature>
<feature type="region of interest" description="Disordered" evidence="1">
    <location>
        <begin position="811"/>
        <end position="832"/>
    </location>
</feature>
<reference evidence="2" key="1">
    <citation type="submission" date="2016-11" db="EMBL/GenBank/DDBJ databases">
        <title>The genome sequence of Colletotrichum cuscutae.</title>
        <authorList>
            <person name="Baroncelli R."/>
        </authorList>
    </citation>
    <scope>NUCLEOTIDE SEQUENCE</scope>
    <source>
        <strain evidence="2">IMI 304802</strain>
    </source>
</reference>
<feature type="compositionally biased region" description="Basic and acidic residues" evidence="1">
    <location>
        <begin position="853"/>
        <end position="863"/>
    </location>
</feature>
<feature type="compositionally biased region" description="Basic and acidic residues" evidence="1">
    <location>
        <begin position="888"/>
        <end position="897"/>
    </location>
</feature>
<feature type="compositionally biased region" description="Polar residues" evidence="1">
    <location>
        <begin position="1527"/>
        <end position="1540"/>
    </location>
</feature>
<feature type="region of interest" description="Disordered" evidence="1">
    <location>
        <begin position="1269"/>
        <end position="1317"/>
    </location>
</feature>
<dbReference type="EMBL" id="MPDP01000119">
    <property type="protein sequence ID" value="KAK1479089.1"/>
    <property type="molecule type" value="Genomic_DNA"/>
</dbReference>
<feature type="compositionally biased region" description="Basic and acidic residues" evidence="1">
    <location>
        <begin position="1"/>
        <end position="10"/>
    </location>
</feature>
<accession>A0AAI9Y6E8</accession>
<comment type="caution">
    <text evidence="2">The sequence shown here is derived from an EMBL/GenBank/DDBJ whole genome shotgun (WGS) entry which is preliminary data.</text>
</comment>
<proteinExistence type="predicted"/>
<sequence length="1951" mass="218566">MLAARSESHARKSGSNPPKSHSNILTKFRLPHEYPILSCEACGINANSDDLFRSLFWPMCNKMFVRSNSICLLAQVVEAPATMSLAALGKRPWLWKTCPRTKGIFRRTDNANGLTSMGRIQERGITRRQSTSVASEPSGFTNLRPNTPGWLDPFLALSQWERNASGRYDILTTDQYRSVEPISGFHRLLGHIRRGRQRYLVFRYLQQWLGKAWLYVGPAPVSTLTFLPRPTKPLPPLSNSSLSPEIGTGACCLDCLDGANGLHLPDEFCPSRKPDGGPLWHLIGRIQTVPKRPSENCLIDTKRISKEKSKGKATTWRYVPGTIQHEEGTMTAGETVLPRLSSFLQTAKQRGSMMRITHDQLMQVQPPRTKERNGGKRLLTRFELSVILSSTIASDEGGDNLSRATTIAARPVLPVGGPGQKLVRFATSRGSEGNFLNSKNLPILAFAIDGNIAVSHDSTPPAPIFVLAVDYLHLHLYRPRPPSIHPSPSVELDVAVGRYASAFSHVFLLSLLRYLSPSAPYGATELSFHNLHRLSLRYSAKKGGVSARSRSLSYAQRRNHLTLPEFPRKGDHPGRRIQDILFVPIFLSRDYFVIILAGDLVTIYTRFIIVAVNLYEYQSFPNLSELNHPYNVFFFHHHIRAGTPSDEGPLCPRPPSALVPPSTRVRPQVDIGSSGLAQNEKKKRAGPEVWSSPHFFRDFGESYFSLGVFEWGERERVKDHCLKGSGGFLFWNYRKVVRRLDKAQGQKLDNGIDDLPVVQSLDPVFGTRTTEKKVYCEFLIKFGAYLVLLCWFSCKILPFWVDQCNRQNYRGEDHERRDGRGGGGGVYRDDTNGLYGARKGSWGKTVTWEAQSLRKEQTLTENEKEQEEEEEHGEKRWHGTPQRRERKRQIDRAEKARRSSTWMLTKDRYSFTRTESRRTHTGRALLLLLRMSFNERKNGLIWDDSICCPLVSLRAHVIRAPTSPKSQRSLFNSLDAYFIKSSYIFGVRATYIAPHARTVHNTPWPHVQSSTGKPDLCQHTKKKRAGDPSLVRVAFLVFESESENTLSGLSPPHAARSFGSFLLFFAPFFINANTRNERTRSLERHETGSYLRRGERRTARYTAFVVDHGQEAFLSVLCVGKVNRKPTAGRNHGHYPALSPTYVPFVIACSTPAPRRRSFAANGHGIASTNTLKTNTREFPLGKNVLPTDLWDLASVLRKPHLFCVLFLLCLRHKQQHLSTNGSHLNRFVGHVASRRSRIYGERSCFYPYRSCFVCAKITAKHERIDRATPGSNLVEESGEISIASPTNPGSGDDVDGQSCCSSKKAPPPPQKKDATGRDTYRTDLFACFSKKNENDLMTNDARRFSLMSCYESSRRMGFFDDASINNCFLSHICGPMASLSPFAGTVVDHSAPPRQYSSHPFLGKRWAKRGLVGGGMQASINDTTGTTECGGSCSSQRDQVAAISCSRPCFDGQNSTLHTQTLLEPSPPRPPAGGIRTQCSFVRMKPFSFFPFPSEARRTQRDRHRSCLDMTSTYIDKRIRHRPTTLPANTTHSRTNIDPSSKDAAGFKSHVGSTDTSDDGCPNKAIILTRQTIISGAAPQIRHAGRRKAASQLYGQRTPRMIVRRAFRSKSLIHHPSRTPFRGNNAFRSNQPERERRWALLTDPPIGLVRKLSVLHPRKRVPANPCVLISKAKGSVSFPMLPRTMGICKRQLQLHLEWDAPWNIPDFAALSISRHHASFSTLILWPAPALPCCERLRDVTGNRCTCSRICLRLFSDRSDVVSSPKSPNLSHDDSAPGISQHPLPLQLKDGGCSYRTRIPLNAILSTSISPWPRLCKTTLTLIMSLQAPSYLDSASAPLVPARLAAVGYEVGSLPPTTHSRATGTWDNGVIHVGTAYNRMYEVQRRESPRGTHPARMFQSLRIQHTWGHSLYCSSVAVYSVLERLCIRTVPCLLCGLHFLAALGRGSYSWS</sequence>
<feature type="region of interest" description="Disordered" evidence="1">
    <location>
        <begin position="1523"/>
        <end position="1561"/>
    </location>
</feature>